<evidence type="ECO:0008006" key="2">
    <source>
        <dbReference type="Google" id="ProtNLM"/>
    </source>
</evidence>
<gene>
    <name evidence="1" type="ORF">LCGC14_1438820</name>
</gene>
<evidence type="ECO:0000313" key="1">
    <source>
        <dbReference type="EMBL" id="KKM70634.1"/>
    </source>
</evidence>
<proteinExistence type="predicted"/>
<dbReference type="EMBL" id="LAZR01009780">
    <property type="protein sequence ID" value="KKM70634.1"/>
    <property type="molecule type" value="Genomic_DNA"/>
</dbReference>
<dbReference type="PANTHER" id="PTHR36846">
    <property type="entry name" value="PROTEIN VIAA"/>
    <property type="match status" value="1"/>
</dbReference>
<name>A0A0F9JLB3_9ZZZZ</name>
<accession>A0A0F9JLB3</accession>
<sequence length="354" mass="38973">MMYLRIKPEELVHKTNKLDTSYWGSVVNKSTGIQQTLNRRADKVIGADIFQSLYDWEPELRNDGPDEALSAWIQSTANTEAFRELRESTVGSREVAAGATVAMYRELMRSQESMLKTIATTKHSLDSMESMMSEGPAADMAREAIGQVQSELAEAIRNPKPPVGTTGLNSGDLLKMGQGVTPTGTEVTAAIKRTVDTVNMASELAQFDTGEGHNISIEARILGMIDSQMTQKFGDNDNLRKIFQIAGRMKVVLQQAKSRQPRPAPTPVNLSLGDDLSNVLSSEYMTLSSPDTEDVFYQKYLEKGLLQYEHKAKQNEGLGPFVCLLDVSGSMRGVKENTAKALFVALAKMGIEKR</sequence>
<organism evidence="1">
    <name type="scientific">marine sediment metagenome</name>
    <dbReference type="NCBI Taxonomy" id="412755"/>
    <lineage>
        <taxon>unclassified sequences</taxon>
        <taxon>metagenomes</taxon>
        <taxon>ecological metagenomes</taxon>
    </lineage>
</organism>
<dbReference type="AlphaFoldDB" id="A0A0F9JLB3"/>
<dbReference type="PANTHER" id="PTHR36846:SF1">
    <property type="entry name" value="PROTEIN VIAA"/>
    <property type="match status" value="1"/>
</dbReference>
<reference evidence="1" key="1">
    <citation type="journal article" date="2015" name="Nature">
        <title>Complex archaea that bridge the gap between prokaryotes and eukaryotes.</title>
        <authorList>
            <person name="Spang A."/>
            <person name="Saw J.H."/>
            <person name="Jorgensen S.L."/>
            <person name="Zaremba-Niedzwiedzka K."/>
            <person name="Martijn J."/>
            <person name="Lind A.E."/>
            <person name="van Eijk R."/>
            <person name="Schleper C."/>
            <person name="Guy L."/>
            <person name="Ettema T.J."/>
        </authorList>
    </citation>
    <scope>NUCLEOTIDE SEQUENCE</scope>
</reference>
<comment type="caution">
    <text evidence="1">The sequence shown here is derived from an EMBL/GenBank/DDBJ whole genome shotgun (WGS) entry which is preliminary data.</text>
</comment>
<protein>
    <recommendedName>
        <fullName evidence="2">VWFA domain-containing protein</fullName>
    </recommendedName>
</protein>
<feature type="non-terminal residue" evidence="1">
    <location>
        <position position="354"/>
    </location>
</feature>
<dbReference type="GO" id="GO:0005829">
    <property type="term" value="C:cytosol"/>
    <property type="evidence" value="ECO:0007669"/>
    <property type="project" value="TreeGrafter"/>
</dbReference>